<evidence type="ECO:0000313" key="3">
    <source>
        <dbReference type="Proteomes" id="UP001447842"/>
    </source>
</evidence>
<dbReference type="PROSITE" id="PS51257">
    <property type="entry name" value="PROKAR_LIPOPROTEIN"/>
    <property type="match status" value="1"/>
</dbReference>
<protein>
    <recommendedName>
        <fullName evidence="4">Tetratricopeptide repeat protein</fullName>
    </recommendedName>
</protein>
<keyword evidence="1" id="KW-0732">Signal</keyword>
<accession>A0ABZ3H8H2</accession>
<dbReference type="InterPro" id="IPR011990">
    <property type="entry name" value="TPR-like_helical_dom_sf"/>
</dbReference>
<evidence type="ECO:0008006" key="4">
    <source>
        <dbReference type="Google" id="ProtNLM"/>
    </source>
</evidence>
<name>A0ABZ3H8H2_9BACT</name>
<organism evidence="2 3">
    <name type="scientific">Sulfurimonas diazotrophicus</name>
    <dbReference type="NCBI Taxonomy" id="3131939"/>
    <lineage>
        <taxon>Bacteria</taxon>
        <taxon>Pseudomonadati</taxon>
        <taxon>Campylobacterota</taxon>
        <taxon>Epsilonproteobacteria</taxon>
        <taxon>Campylobacterales</taxon>
        <taxon>Sulfurimonadaceae</taxon>
        <taxon>Sulfurimonas</taxon>
    </lineage>
</organism>
<dbReference type="RefSeq" id="WP_345972299.1">
    <property type="nucleotide sequence ID" value="NZ_CP147920.1"/>
</dbReference>
<dbReference type="Proteomes" id="UP001447842">
    <property type="component" value="Chromosome"/>
</dbReference>
<keyword evidence="3" id="KW-1185">Reference proteome</keyword>
<dbReference type="Gene3D" id="1.25.40.10">
    <property type="entry name" value="Tetratricopeptide repeat domain"/>
    <property type="match status" value="2"/>
</dbReference>
<gene>
    <name evidence="2" type="ORF">WCY31_10210</name>
</gene>
<sequence length="431" mass="48998">MFKRIACTAFLLLSFAGCSLKEPTLSPQTKAFEEEDAYALFALDAEAHGQYATAAQLYAVLYEKAPRLPYRDHFFENLLHAKQYDDVLENAQAFQEQEGFNAQIERYRIRGLLGKGEVKTAEQAALALLEKTKAKQDYIGVSEIYARQKQYNTALRYLESAYDLDYDEAVLDRMAVILYVNLDRQKDAIAQLETHIRLHGCSQRICKRLAGLYSEQNNVEGMLGTYLRLYGNYPTQDVADAIARIYSYQNDMLHLKQFLEQHHSDDAMLLKLYINAKEYTAASELAQKLYEQSGDATYLGQSAIFAFEAAEDKTDPKLVAEIVEKLKTAVKSEKDSLMLNYLGYLLIDNDVDPAEGIKYVEAALRQEPGSPFYLDSLAWGYYKLGQCRKADATMKEALKAMGGERDPELDKHVKAIEECMKRLRKTTQGKQ</sequence>
<proteinExistence type="predicted"/>
<reference evidence="2 3" key="1">
    <citation type="submission" date="2024-03" db="EMBL/GenBank/DDBJ databases">
        <title>Sulfurimonas sp. HSL3-1.</title>
        <authorList>
            <person name="Wang S."/>
        </authorList>
    </citation>
    <scope>NUCLEOTIDE SEQUENCE [LARGE SCALE GENOMIC DNA]</scope>
    <source>
        <strain evidence="2 3">HSL3-1</strain>
    </source>
</reference>
<feature type="chain" id="PRO_5046882535" description="Tetratricopeptide repeat protein" evidence="1">
    <location>
        <begin position="22"/>
        <end position="431"/>
    </location>
</feature>
<dbReference type="SUPFAM" id="SSF48452">
    <property type="entry name" value="TPR-like"/>
    <property type="match status" value="1"/>
</dbReference>
<evidence type="ECO:0000313" key="2">
    <source>
        <dbReference type="EMBL" id="XAU14614.1"/>
    </source>
</evidence>
<evidence type="ECO:0000256" key="1">
    <source>
        <dbReference type="SAM" id="SignalP"/>
    </source>
</evidence>
<feature type="signal peptide" evidence="1">
    <location>
        <begin position="1"/>
        <end position="21"/>
    </location>
</feature>
<dbReference type="EMBL" id="CP147920">
    <property type="protein sequence ID" value="XAU14614.1"/>
    <property type="molecule type" value="Genomic_DNA"/>
</dbReference>